<dbReference type="AlphaFoldDB" id="A0A368QJX4"/>
<name>A0A368QJX4_SETIT</name>
<protein>
    <submittedName>
        <fullName evidence="1">Uncharacterized protein</fullName>
    </submittedName>
</protein>
<evidence type="ECO:0000313" key="1">
    <source>
        <dbReference type="EMBL" id="RCV18223.1"/>
    </source>
</evidence>
<organism evidence="1">
    <name type="scientific">Setaria italica</name>
    <name type="common">Foxtail millet</name>
    <name type="synonym">Panicum italicum</name>
    <dbReference type="NCBI Taxonomy" id="4555"/>
    <lineage>
        <taxon>Eukaryota</taxon>
        <taxon>Viridiplantae</taxon>
        <taxon>Streptophyta</taxon>
        <taxon>Embryophyta</taxon>
        <taxon>Tracheophyta</taxon>
        <taxon>Spermatophyta</taxon>
        <taxon>Magnoliopsida</taxon>
        <taxon>Liliopsida</taxon>
        <taxon>Poales</taxon>
        <taxon>Poaceae</taxon>
        <taxon>PACMAD clade</taxon>
        <taxon>Panicoideae</taxon>
        <taxon>Panicodae</taxon>
        <taxon>Paniceae</taxon>
        <taxon>Cenchrinae</taxon>
        <taxon>Setaria</taxon>
    </lineage>
</organism>
<accession>A0A368QJX4</accession>
<reference evidence="1" key="1">
    <citation type="journal article" date="2012" name="Nat. Biotechnol.">
        <title>Reference genome sequence of the model plant Setaria.</title>
        <authorList>
            <person name="Bennetzen J.L."/>
            <person name="Schmutz J."/>
            <person name="Wang H."/>
            <person name="Percifield R."/>
            <person name="Hawkins J."/>
            <person name="Pontaroli A.C."/>
            <person name="Estep M."/>
            <person name="Feng L."/>
            <person name="Vaughn J.N."/>
            <person name="Grimwood J."/>
            <person name="Jenkins J."/>
            <person name="Barry K."/>
            <person name="Lindquist E."/>
            <person name="Hellsten U."/>
            <person name="Deshpande S."/>
            <person name="Wang X."/>
            <person name="Wu X."/>
            <person name="Mitros T."/>
            <person name="Triplett J."/>
            <person name="Yang X."/>
            <person name="Ye C.Y."/>
            <person name="Mauro-Herrera M."/>
            <person name="Wang L."/>
            <person name="Li P."/>
            <person name="Sharma M."/>
            <person name="Sharma R."/>
            <person name="Ronald P.C."/>
            <person name="Panaud O."/>
            <person name="Kellogg E.A."/>
            <person name="Brutnell T.P."/>
            <person name="Doust A.N."/>
            <person name="Tuskan G.A."/>
            <person name="Rokhsar D."/>
            <person name="Devos K.M."/>
        </authorList>
    </citation>
    <scope>NUCLEOTIDE SEQUENCE [LARGE SCALE GENOMIC DNA]</scope>
    <source>
        <strain evidence="1">Yugu1</strain>
    </source>
</reference>
<proteinExistence type="predicted"/>
<dbReference type="EMBL" id="CM003530">
    <property type="protein sequence ID" value="RCV18223.1"/>
    <property type="molecule type" value="Genomic_DNA"/>
</dbReference>
<reference evidence="1" key="2">
    <citation type="submission" date="2015-07" db="EMBL/GenBank/DDBJ databases">
        <authorList>
            <person name="Noorani M."/>
        </authorList>
    </citation>
    <scope>NUCLEOTIDE SEQUENCE</scope>
    <source>
        <strain evidence="1">Yugu1</strain>
    </source>
</reference>
<sequence length="158" mass="17616">MISLTFSNPRPKDCLLLMGMAPSSSVRLSQLSGASSHPRSIWRRHQHGIYPMRFCRTNNSSCERNNHGAVAILPSMNSKALQEKKRKSVHLGRMVAKAIAVQSRGQFTTLICTSTVQHVNMRCHDACTVQSGQIIAGNLFLEALELISIAIRKRFRTL</sequence>
<gene>
    <name evidence="1" type="ORF">SETIT_3G282700v2</name>
</gene>